<organism evidence="1 2">
    <name type="scientific">Acetobacter indonesiensis</name>
    <dbReference type="NCBI Taxonomy" id="104101"/>
    <lineage>
        <taxon>Bacteria</taxon>
        <taxon>Pseudomonadati</taxon>
        <taxon>Pseudomonadota</taxon>
        <taxon>Alphaproteobacteria</taxon>
        <taxon>Acetobacterales</taxon>
        <taxon>Acetobacteraceae</taxon>
        <taxon>Acetobacter</taxon>
    </lineage>
</organism>
<dbReference type="RefSeq" id="WP_086659906.1">
    <property type="nucleotide sequence ID" value="NZ_JBJJWX010000021.1"/>
</dbReference>
<evidence type="ECO:0000313" key="2">
    <source>
        <dbReference type="Proteomes" id="UP000194641"/>
    </source>
</evidence>
<accession>A0A252AP13</accession>
<name>A0A252AP13_9PROT</name>
<reference evidence="2" key="1">
    <citation type="submission" date="2014-06" db="EMBL/GenBank/DDBJ databases">
        <authorList>
            <person name="Winans N.J."/>
            <person name="Newell P.D."/>
            <person name="Douglas A.E."/>
        </authorList>
    </citation>
    <scope>NUCLEOTIDE SEQUENCE [LARGE SCALE GENOMIC DNA]</scope>
</reference>
<dbReference type="EMBL" id="JOPA01000036">
    <property type="protein sequence ID" value="OUI91430.1"/>
    <property type="molecule type" value="Genomic_DNA"/>
</dbReference>
<gene>
    <name evidence="1" type="ORF">HK17_11600</name>
</gene>
<protein>
    <recommendedName>
        <fullName evidence="3">Bacteriophage protein</fullName>
    </recommendedName>
</protein>
<evidence type="ECO:0008006" key="3">
    <source>
        <dbReference type="Google" id="ProtNLM"/>
    </source>
</evidence>
<dbReference type="Proteomes" id="UP000194641">
    <property type="component" value="Unassembled WGS sequence"/>
</dbReference>
<proteinExistence type="predicted"/>
<sequence>MAEAGVIREFLVSLGWNIKRDDQRQFEDALATTKRAALALTATLAGVVAGVAKVAQSYEQMNYAAQRAQSSVGGMQAYAYAISQMGGNADAARASLQNIGNFLRSSPGAEGFIARLGVQTRDAKGNLRDTSAMMADLSKRFRDMPYYRAKATAGLLGIDENTLQAMIRGLGDFGAEYNRIYRSMGVNQEEAAKAGTWFMRQLRETGAVLQVLRDRVAISLMRGVGGDIARLREIIEQNADRISHAMDLAAKFVLLLGTALAQLFARGSEILTSVYDWFSRLDGGTKQWIETLGALLLAWRLLSTGIMATPIGRVIALGVAILGLYDDYKVWKAGGVSLIDWEKWKPGFDALEDALGHVMGIFRTMWPNVEAWTAPLIHFFAHEFVDAFTTLGGVISGISKALDDLVHKRFGDAWQDMKGVYGDLQKSGEEGKQALEDTAKQYLPRGLRNNNPGNIRQWAGAGSDGSFAVFGTPQDGVRAMAQNLRSYINNHHADTIRRIISRWAPSSDGNNTAEYIKHVSQRTGIDPDAQISANDAGSIGKLMDAITRSENGGVNPWREMDYSIARDVTGAAGTAASNASPSPPITINQTNNIHGAKDPHASATAVVTATNGAGNSIVRNLKARRT</sequence>
<evidence type="ECO:0000313" key="1">
    <source>
        <dbReference type="EMBL" id="OUI91430.1"/>
    </source>
</evidence>
<dbReference type="AlphaFoldDB" id="A0A252AP13"/>
<comment type="caution">
    <text evidence="1">The sequence shown here is derived from an EMBL/GenBank/DDBJ whole genome shotgun (WGS) entry which is preliminary data.</text>
</comment>